<keyword evidence="2" id="KW-1133">Transmembrane helix</keyword>
<accession>A0A7T4R1P8</accession>
<reference evidence="3 4" key="1">
    <citation type="submission" date="2020-12" db="EMBL/GenBank/DDBJ databases">
        <authorList>
            <person name="Shan Y."/>
        </authorList>
    </citation>
    <scope>NUCLEOTIDE SEQUENCE [LARGE SCALE GENOMIC DNA]</scope>
    <source>
        <strain evidence="4">csc3.9</strain>
    </source>
</reference>
<keyword evidence="2" id="KW-0472">Membrane</keyword>
<evidence type="ECO:0000313" key="3">
    <source>
        <dbReference type="EMBL" id="QQD18627.1"/>
    </source>
</evidence>
<feature type="region of interest" description="Disordered" evidence="1">
    <location>
        <begin position="295"/>
        <end position="324"/>
    </location>
</feature>
<evidence type="ECO:0000256" key="1">
    <source>
        <dbReference type="SAM" id="MobiDB-lite"/>
    </source>
</evidence>
<protein>
    <submittedName>
        <fullName evidence="3">Uncharacterized protein</fullName>
    </submittedName>
</protein>
<dbReference type="EMBL" id="CP066167">
    <property type="protein sequence ID" value="QQD18627.1"/>
    <property type="molecule type" value="Genomic_DNA"/>
</dbReference>
<name>A0A7T4R1P8_9GAMM</name>
<evidence type="ECO:0000313" key="4">
    <source>
        <dbReference type="Proteomes" id="UP000596063"/>
    </source>
</evidence>
<feature type="transmembrane region" description="Helical" evidence="2">
    <location>
        <begin position="139"/>
        <end position="161"/>
    </location>
</feature>
<sequence>MNRALSKRLLTASLMVIPATALLTVFIVWQALNTLSEDLRAQIDQRLPKAIVEASVNLYDYHRLNDLLAQRINTDLSKLDPQNLLSPLTQCRARVLQLRGNPYTEALQPGVVDRHVLLDWQLGEQQESLTLGLDCKVNWPVALSLPFGLAMLALFIAAQILPPLPPGQRQIFDRLIASGISRDRALELSHQQRLYSPTQQQALALLLARGCDPLEALRSVSGRQLDSADCLQWLELAVDLLPGQSSAALDIAEAPPHLHFDTGQMRVWAHGVEIGLPATPYFYYLWYARRRSAGHRNAGRRNDQNDDDGGWFVNPPSNRPDHDSAKELSELMESLGGHQKAINDLQEKGLRAKTLDQNRSKIKDEVTRLLGEQLAAPYLFELERDHRTARSKYRLAALPQHIQIDSKRP</sequence>
<keyword evidence="4" id="KW-1185">Reference proteome</keyword>
<dbReference type="AlphaFoldDB" id="A0A7T4R1P8"/>
<keyword evidence="2" id="KW-0812">Transmembrane</keyword>
<evidence type="ECO:0000256" key="2">
    <source>
        <dbReference type="SAM" id="Phobius"/>
    </source>
</evidence>
<gene>
    <name evidence="3" type="ORF">I6N98_01770</name>
</gene>
<dbReference type="KEGG" id="snan:I6N98_01770"/>
<dbReference type="RefSeq" id="WP_198570118.1">
    <property type="nucleotide sequence ID" value="NZ_CP066167.1"/>
</dbReference>
<organism evidence="3 4">
    <name type="scientific">Spongiibacter nanhainus</name>
    <dbReference type="NCBI Taxonomy" id="2794344"/>
    <lineage>
        <taxon>Bacteria</taxon>
        <taxon>Pseudomonadati</taxon>
        <taxon>Pseudomonadota</taxon>
        <taxon>Gammaproteobacteria</taxon>
        <taxon>Cellvibrionales</taxon>
        <taxon>Spongiibacteraceae</taxon>
        <taxon>Spongiibacter</taxon>
    </lineage>
</organism>
<dbReference type="Proteomes" id="UP000596063">
    <property type="component" value="Chromosome"/>
</dbReference>
<proteinExistence type="predicted"/>
<feature type="transmembrane region" description="Helical" evidence="2">
    <location>
        <begin position="12"/>
        <end position="32"/>
    </location>
</feature>